<dbReference type="SUPFAM" id="SSF48208">
    <property type="entry name" value="Six-hairpin glycosidases"/>
    <property type="match status" value="1"/>
</dbReference>
<dbReference type="EMBL" id="KZ772792">
    <property type="protein sequence ID" value="PTQ30773.1"/>
    <property type="molecule type" value="Genomic_DNA"/>
</dbReference>
<evidence type="ECO:0000259" key="1">
    <source>
        <dbReference type="Pfam" id="PF22422"/>
    </source>
</evidence>
<organism evidence="2 3">
    <name type="scientific">Marchantia polymorpha</name>
    <name type="common">Common liverwort</name>
    <name type="synonym">Marchantia aquatica</name>
    <dbReference type="NCBI Taxonomy" id="3197"/>
    <lineage>
        <taxon>Eukaryota</taxon>
        <taxon>Viridiplantae</taxon>
        <taxon>Streptophyta</taxon>
        <taxon>Embryophyta</taxon>
        <taxon>Marchantiophyta</taxon>
        <taxon>Marchantiopsida</taxon>
        <taxon>Marchantiidae</taxon>
        <taxon>Marchantiales</taxon>
        <taxon>Marchantiaceae</taxon>
        <taxon>Marchantia</taxon>
    </lineage>
</organism>
<gene>
    <name evidence="2" type="ORF">MARPO_0120s0047</name>
</gene>
<proteinExistence type="predicted"/>
<dbReference type="PANTHER" id="PTHR10412:SF21">
    <property type="entry name" value="ALPHA,ALPHA-TREHALASE"/>
    <property type="match status" value="1"/>
</dbReference>
<dbReference type="Pfam" id="PF22422">
    <property type="entry name" value="MGH1-like_GH"/>
    <property type="match status" value="1"/>
</dbReference>
<evidence type="ECO:0000313" key="3">
    <source>
        <dbReference type="Proteomes" id="UP000244005"/>
    </source>
</evidence>
<dbReference type="Proteomes" id="UP000244005">
    <property type="component" value="Unassembled WGS sequence"/>
</dbReference>
<dbReference type="InterPro" id="IPR012341">
    <property type="entry name" value="6hp_glycosidase-like_sf"/>
</dbReference>
<dbReference type="InterPro" id="IPR004888">
    <property type="entry name" value="Glycoside_hydrolase_63"/>
</dbReference>
<dbReference type="InterPro" id="IPR054491">
    <property type="entry name" value="MGH1-like_GH"/>
</dbReference>
<reference evidence="3" key="1">
    <citation type="journal article" date="2017" name="Cell">
        <title>Insights into land plant evolution garnered from the Marchantia polymorpha genome.</title>
        <authorList>
            <person name="Bowman J.L."/>
            <person name="Kohchi T."/>
            <person name="Yamato K.T."/>
            <person name="Jenkins J."/>
            <person name="Shu S."/>
            <person name="Ishizaki K."/>
            <person name="Yamaoka S."/>
            <person name="Nishihama R."/>
            <person name="Nakamura Y."/>
            <person name="Berger F."/>
            <person name="Adam C."/>
            <person name="Aki S.S."/>
            <person name="Althoff F."/>
            <person name="Araki T."/>
            <person name="Arteaga-Vazquez M.A."/>
            <person name="Balasubrmanian S."/>
            <person name="Barry K."/>
            <person name="Bauer D."/>
            <person name="Boehm C.R."/>
            <person name="Briginshaw L."/>
            <person name="Caballero-Perez J."/>
            <person name="Catarino B."/>
            <person name="Chen F."/>
            <person name="Chiyoda S."/>
            <person name="Chovatia M."/>
            <person name="Davies K.M."/>
            <person name="Delmans M."/>
            <person name="Demura T."/>
            <person name="Dierschke T."/>
            <person name="Dolan L."/>
            <person name="Dorantes-Acosta A.E."/>
            <person name="Eklund D.M."/>
            <person name="Florent S.N."/>
            <person name="Flores-Sandoval E."/>
            <person name="Fujiyama A."/>
            <person name="Fukuzawa H."/>
            <person name="Galik B."/>
            <person name="Grimanelli D."/>
            <person name="Grimwood J."/>
            <person name="Grossniklaus U."/>
            <person name="Hamada T."/>
            <person name="Haseloff J."/>
            <person name="Hetherington A.J."/>
            <person name="Higo A."/>
            <person name="Hirakawa Y."/>
            <person name="Hundley H.N."/>
            <person name="Ikeda Y."/>
            <person name="Inoue K."/>
            <person name="Inoue S.I."/>
            <person name="Ishida S."/>
            <person name="Jia Q."/>
            <person name="Kakita M."/>
            <person name="Kanazawa T."/>
            <person name="Kawai Y."/>
            <person name="Kawashima T."/>
            <person name="Kennedy M."/>
            <person name="Kinose K."/>
            <person name="Kinoshita T."/>
            <person name="Kohara Y."/>
            <person name="Koide E."/>
            <person name="Komatsu K."/>
            <person name="Kopischke S."/>
            <person name="Kubo M."/>
            <person name="Kyozuka J."/>
            <person name="Lagercrantz U."/>
            <person name="Lin S.S."/>
            <person name="Lindquist E."/>
            <person name="Lipzen A.M."/>
            <person name="Lu C.W."/>
            <person name="De Luna E."/>
            <person name="Martienssen R.A."/>
            <person name="Minamino N."/>
            <person name="Mizutani M."/>
            <person name="Mizutani M."/>
            <person name="Mochizuki N."/>
            <person name="Monte I."/>
            <person name="Mosher R."/>
            <person name="Nagasaki H."/>
            <person name="Nakagami H."/>
            <person name="Naramoto S."/>
            <person name="Nishitani K."/>
            <person name="Ohtani M."/>
            <person name="Okamoto T."/>
            <person name="Okumura M."/>
            <person name="Phillips J."/>
            <person name="Pollak B."/>
            <person name="Reinders A."/>
            <person name="Rovekamp M."/>
            <person name="Sano R."/>
            <person name="Sawa S."/>
            <person name="Schmid M.W."/>
            <person name="Shirakawa M."/>
            <person name="Solano R."/>
            <person name="Spunde A."/>
            <person name="Suetsugu N."/>
            <person name="Sugano S."/>
            <person name="Sugiyama A."/>
            <person name="Sun R."/>
            <person name="Suzuki Y."/>
            <person name="Takenaka M."/>
            <person name="Takezawa D."/>
            <person name="Tomogane H."/>
            <person name="Tsuzuki M."/>
            <person name="Ueda T."/>
            <person name="Umeda M."/>
            <person name="Ward J.M."/>
            <person name="Watanabe Y."/>
            <person name="Yazaki K."/>
            <person name="Yokoyama R."/>
            <person name="Yoshitake Y."/>
            <person name="Yotsui I."/>
            <person name="Zachgo S."/>
            <person name="Schmutz J."/>
        </authorList>
    </citation>
    <scope>NUCLEOTIDE SEQUENCE [LARGE SCALE GENOMIC DNA]</scope>
    <source>
        <strain evidence="3">Tak-1</strain>
    </source>
</reference>
<dbReference type="Gramene" id="Mp4g07950.1">
    <property type="protein sequence ID" value="Mp4g07950.1.cds"/>
    <property type="gene ID" value="Mp4g07950"/>
</dbReference>
<dbReference type="PANTHER" id="PTHR10412">
    <property type="entry name" value="MANNOSYL-OLIGOSACCHARIDE GLUCOSIDASE"/>
    <property type="match status" value="1"/>
</dbReference>
<feature type="domain" description="Mannosylglycerate hydrolase MGH1-like glycoside hydrolase" evidence="1">
    <location>
        <begin position="71"/>
        <end position="456"/>
    </location>
</feature>
<dbReference type="GO" id="GO:0009311">
    <property type="term" value="P:oligosaccharide metabolic process"/>
    <property type="evidence" value="ECO:0007669"/>
    <property type="project" value="InterPro"/>
</dbReference>
<protein>
    <recommendedName>
        <fullName evidence="1">Mannosylglycerate hydrolase MGH1-like glycoside hydrolase domain-containing protein</fullName>
    </recommendedName>
</protein>
<dbReference type="GO" id="GO:0006487">
    <property type="term" value="P:protein N-linked glycosylation"/>
    <property type="evidence" value="ECO:0000318"/>
    <property type="project" value="GO_Central"/>
</dbReference>
<dbReference type="GO" id="GO:0005789">
    <property type="term" value="C:endoplasmic reticulum membrane"/>
    <property type="evidence" value="ECO:0000318"/>
    <property type="project" value="GO_Central"/>
</dbReference>
<dbReference type="GO" id="GO:0004573">
    <property type="term" value="F:Glc3Man9GlcNAc2 oligosaccharide glucosidase activity"/>
    <property type="evidence" value="ECO:0000318"/>
    <property type="project" value="GO_Central"/>
</dbReference>
<dbReference type="InterPro" id="IPR008928">
    <property type="entry name" value="6-hairpin_glycosidase_sf"/>
</dbReference>
<name>A0A2R6WA89_MARPO</name>
<keyword evidence="3" id="KW-1185">Reference proteome</keyword>
<accession>A0A2R6WA89</accession>
<evidence type="ECO:0000313" key="2">
    <source>
        <dbReference type="EMBL" id="PTQ30773.1"/>
    </source>
</evidence>
<dbReference type="AlphaFoldDB" id="A0A2R6WA89"/>
<sequence length="469" mass="53606">MVRIRLRSYGVRLDILCVVACLSTLQAIFVSSHRNYINLNSTGRPLLHEHSIEVLKQNDFGGYTVPALGLYPFQWNWDAGFIAAGWAAFDVDRAWEEMETLFSGQWADGMIPSILFWKASDTYFPGPEIWGTKENPSNSTGITQPPIAGVIVRYLYDCTARTNRRLAQQKVSKLFPKILAYHRWWYKARDPLNTGLVAIIHPWESGMDNSPAWDEALHAFPVDDIPPYEREDLKHVNASMRPSKDTYDHYLTLLYRFKAANYDPEKLYWMSPFRMTDLCTNSVLFRANRDMRFLARMLGKKEEVREINTWLRKGKERFQWLWDMDSGLFKCENQLTGKLSSARISGAFLPLFAGVASQDQAAALASNLKLWIDEVKFGVPSADPAGPVFDPVKYWSGPLWININWMISSGLRHYGYNELAEKIEMDSLTVISESGLREYFNPRTGEGAGGESFSWTAALYLAWLDGEVL</sequence>
<dbReference type="Gene3D" id="1.50.10.10">
    <property type="match status" value="1"/>
</dbReference>
<dbReference type="OrthoDB" id="410058at2759"/>